<dbReference type="InterPro" id="IPR038558">
    <property type="entry name" value="SAS-6_N_sf"/>
</dbReference>
<name>A0A383VRG1_TETOB</name>
<dbReference type="Pfam" id="PF16531">
    <property type="entry name" value="SAS-6_N"/>
    <property type="match status" value="1"/>
</dbReference>
<dbReference type="AlphaFoldDB" id="A0A383VRG1"/>
<feature type="region of interest" description="Disordered" evidence="1">
    <location>
        <begin position="239"/>
        <end position="262"/>
    </location>
</feature>
<feature type="compositionally biased region" description="Polar residues" evidence="1">
    <location>
        <begin position="242"/>
        <end position="262"/>
    </location>
</feature>
<dbReference type="PANTHER" id="PTHR34230:SF2">
    <property type="entry name" value="SPINDLE ASSEMBLY ABNORMAL PROTEIN 6 N-TERMINAL DOMAIN-CONTAINING PROTEIN"/>
    <property type="match status" value="1"/>
</dbReference>
<evidence type="ECO:0000313" key="4">
    <source>
        <dbReference type="Proteomes" id="UP000256970"/>
    </source>
</evidence>
<keyword evidence="4" id="KW-1185">Reference proteome</keyword>
<organism evidence="3 4">
    <name type="scientific">Tetradesmus obliquus</name>
    <name type="common">Green alga</name>
    <name type="synonym">Acutodesmus obliquus</name>
    <dbReference type="NCBI Taxonomy" id="3088"/>
    <lineage>
        <taxon>Eukaryota</taxon>
        <taxon>Viridiplantae</taxon>
        <taxon>Chlorophyta</taxon>
        <taxon>core chlorophytes</taxon>
        <taxon>Chlorophyceae</taxon>
        <taxon>CS clade</taxon>
        <taxon>Sphaeropleales</taxon>
        <taxon>Scenedesmaceae</taxon>
        <taxon>Tetradesmus</taxon>
    </lineage>
</organism>
<evidence type="ECO:0000313" key="3">
    <source>
        <dbReference type="EMBL" id="SZX67503.1"/>
    </source>
</evidence>
<evidence type="ECO:0000256" key="1">
    <source>
        <dbReference type="SAM" id="MobiDB-lite"/>
    </source>
</evidence>
<feature type="domain" description="Spindle assembly abnormal protein 6 N-terminal" evidence="2">
    <location>
        <begin position="77"/>
        <end position="187"/>
    </location>
</feature>
<reference evidence="3 4" key="1">
    <citation type="submission" date="2016-10" db="EMBL/GenBank/DDBJ databases">
        <authorList>
            <person name="Cai Z."/>
        </authorList>
    </citation>
    <scope>NUCLEOTIDE SEQUENCE [LARGE SCALE GENOMIC DNA]</scope>
</reference>
<dbReference type="PANTHER" id="PTHR34230">
    <property type="entry name" value="ASSEMBLY ABNORMAL PROTEIN 6, PUTATIVE-RELATED"/>
    <property type="match status" value="1"/>
</dbReference>
<dbReference type="Gene3D" id="2.170.210.20">
    <property type="entry name" value="Spindle assembly abnormal protein 6, N-terminal domain"/>
    <property type="match status" value="1"/>
</dbReference>
<sequence>MEDPAQVLGYSELFQRVVPIELRSFPSSTLLQRLFTSSSCPSGLKELYSDLSDSAEGTSKSTLSGCSSPMSTTNSSAGVEMMKVRVLSHVVGGITTSVRVELSCDASLFFHYSANVSPSAYEDIKEDCGLVVDFASFPALLLKLLNLLVEQPSTYLGLLVLRADGSAVLEFAQNLEFKAMSLLSMRMEAVPQAMVRGYVTMRHNSVLERCAELEAELFELRSLVRQRCPNLLQLGKTARASPMTSPASMRSTQSPTHNNYAM</sequence>
<dbReference type="EMBL" id="FNXT01000802">
    <property type="protein sequence ID" value="SZX67503.1"/>
    <property type="molecule type" value="Genomic_DNA"/>
</dbReference>
<proteinExistence type="predicted"/>
<dbReference type="Proteomes" id="UP000256970">
    <property type="component" value="Unassembled WGS sequence"/>
</dbReference>
<dbReference type="InterPro" id="IPR032396">
    <property type="entry name" value="SAS-6_N"/>
</dbReference>
<evidence type="ECO:0000259" key="2">
    <source>
        <dbReference type="Pfam" id="PF16531"/>
    </source>
</evidence>
<protein>
    <recommendedName>
        <fullName evidence="2">Spindle assembly abnormal protein 6 N-terminal domain-containing protein</fullName>
    </recommendedName>
</protein>
<gene>
    <name evidence="3" type="ORF">BQ4739_LOCUS7892</name>
</gene>
<dbReference type="STRING" id="3088.A0A383VRG1"/>
<accession>A0A383VRG1</accession>